<name>A0A0D1Z940_9PEZI</name>
<keyword evidence="2" id="KW-1133">Transmembrane helix</keyword>
<evidence type="ECO:0000313" key="3">
    <source>
        <dbReference type="EMBL" id="KIW09487.1"/>
    </source>
</evidence>
<dbReference type="InParanoid" id="A0A0D1Z940"/>
<gene>
    <name evidence="3" type="ORF">PV09_00365</name>
</gene>
<evidence type="ECO:0000313" key="4">
    <source>
        <dbReference type="Proteomes" id="UP000053259"/>
    </source>
</evidence>
<dbReference type="GeneID" id="27308338"/>
<protein>
    <recommendedName>
        <fullName evidence="5">Mid2 domain-containing protein</fullName>
    </recommendedName>
</protein>
<dbReference type="HOGENOM" id="CLU_889038_0_0_1"/>
<evidence type="ECO:0008006" key="5">
    <source>
        <dbReference type="Google" id="ProtNLM"/>
    </source>
</evidence>
<dbReference type="EMBL" id="KN847529">
    <property type="protein sequence ID" value="KIW09487.1"/>
    <property type="molecule type" value="Genomic_DNA"/>
</dbReference>
<evidence type="ECO:0000256" key="1">
    <source>
        <dbReference type="SAM" id="MobiDB-lite"/>
    </source>
</evidence>
<feature type="region of interest" description="Disordered" evidence="1">
    <location>
        <begin position="155"/>
        <end position="264"/>
    </location>
</feature>
<keyword evidence="4" id="KW-1185">Reference proteome</keyword>
<feature type="compositionally biased region" description="Basic residues" evidence="1">
    <location>
        <begin position="211"/>
        <end position="223"/>
    </location>
</feature>
<keyword evidence="2" id="KW-0472">Membrane</keyword>
<reference evidence="3 4" key="1">
    <citation type="submission" date="2015-01" db="EMBL/GenBank/DDBJ databases">
        <title>The Genome Sequence of Ochroconis gallopava CBS43764.</title>
        <authorList>
            <consortium name="The Broad Institute Genomics Platform"/>
            <person name="Cuomo C."/>
            <person name="de Hoog S."/>
            <person name="Gorbushina A."/>
            <person name="Stielow B."/>
            <person name="Teixiera M."/>
            <person name="Abouelleil A."/>
            <person name="Chapman S.B."/>
            <person name="Priest M."/>
            <person name="Young S.K."/>
            <person name="Wortman J."/>
            <person name="Nusbaum C."/>
            <person name="Birren B."/>
        </authorList>
    </citation>
    <scope>NUCLEOTIDE SEQUENCE [LARGE SCALE GENOMIC DNA]</scope>
    <source>
        <strain evidence="3 4">CBS 43764</strain>
    </source>
</reference>
<evidence type="ECO:0000256" key="2">
    <source>
        <dbReference type="SAM" id="Phobius"/>
    </source>
</evidence>
<dbReference type="VEuPathDB" id="FungiDB:PV09_00365"/>
<feature type="transmembrane region" description="Helical" evidence="2">
    <location>
        <begin position="123"/>
        <end position="144"/>
    </location>
</feature>
<sequence>MADATVTASQLPTDTTTAIPNEAIPTTQNATPVNTATLVNTATIASSSFPAVTASDNPALISPSSTFTLTTSYRPATTTSSNPFDNFPPFFTNTDGRPPFATGSAPPFFFHDQSNGLSTGAKAGIGVGVAALALSIIAVALLILRMRKKEQMWAATTAPPPTYEESNASGPPVMEMRSKPAAKYVPSQLATSPAESSSSSPVMAPVTARSAQRKSKASARPRRNSNLAPVSEEEPESRGANLSLVNEDKDDASTTAPPTPRTPRTMALHALTGETAMPSPIDASFSLEPVPSLPGDKASPIRSEFGKNPKGVR</sequence>
<dbReference type="RefSeq" id="XP_016219356.1">
    <property type="nucleotide sequence ID" value="XM_016353099.1"/>
</dbReference>
<feature type="compositionally biased region" description="Low complexity" evidence="1">
    <location>
        <begin position="187"/>
        <end position="210"/>
    </location>
</feature>
<dbReference type="Proteomes" id="UP000053259">
    <property type="component" value="Unassembled WGS sequence"/>
</dbReference>
<keyword evidence="2" id="KW-0812">Transmembrane</keyword>
<proteinExistence type="predicted"/>
<dbReference type="AlphaFoldDB" id="A0A0D1Z940"/>
<organism evidence="3 4">
    <name type="scientific">Verruconis gallopava</name>
    <dbReference type="NCBI Taxonomy" id="253628"/>
    <lineage>
        <taxon>Eukaryota</taxon>
        <taxon>Fungi</taxon>
        <taxon>Dikarya</taxon>
        <taxon>Ascomycota</taxon>
        <taxon>Pezizomycotina</taxon>
        <taxon>Dothideomycetes</taxon>
        <taxon>Pleosporomycetidae</taxon>
        <taxon>Venturiales</taxon>
        <taxon>Sympoventuriaceae</taxon>
        <taxon>Verruconis</taxon>
    </lineage>
</organism>
<accession>A0A0D1Z940</accession>
<feature type="region of interest" description="Disordered" evidence="1">
    <location>
        <begin position="277"/>
        <end position="313"/>
    </location>
</feature>